<proteinExistence type="predicted"/>
<organism evidence="2 3">
    <name type="scientific">Lactuca saligna</name>
    <name type="common">Willowleaf lettuce</name>
    <dbReference type="NCBI Taxonomy" id="75948"/>
    <lineage>
        <taxon>Eukaryota</taxon>
        <taxon>Viridiplantae</taxon>
        <taxon>Streptophyta</taxon>
        <taxon>Embryophyta</taxon>
        <taxon>Tracheophyta</taxon>
        <taxon>Spermatophyta</taxon>
        <taxon>Magnoliopsida</taxon>
        <taxon>eudicotyledons</taxon>
        <taxon>Gunneridae</taxon>
        <taxon>Pentapetalae</taxon>
        <taxon>asterids</taxon>
        <taxon>campanulids</taxon>
        <taxon>Asterales</taxon>
        <taxon>Asteraceae</taxon>
        <taxon>Cichorioideae</taxon>
        <taxon>Cichorieae</taxon>
        <taxon>Lactucinae</taxon>
        <taxon>Lactuca</taxon>
    </lineage>
</organism>
<keyword evidence="3" id="KW-1185">Reference proteome</keyword>
<sequence>MYVDRFLKVISFDYQQYEVILGYDAYVVDIGSMTCAYRTWQLTCYHCVHRYACIASLNRDVEEESGHNRTTCPQKPIEESLNASSKNKKPKKASEVKVALAHGVDIESDSEDEMESESEVKSFNVEFEVDVQDEVQPEVQDEVQHEVQPEVQDNVQDEVQAEVQHEVQTQVHPKVYPEVQDEVHSEVHPEVQAEVHPEVQPEVQVQAKDDNQIAVQDQVEVPTCQVLVG</sequence>
<gene>
    <name evidence="2" type="ORF">LSALG_LOCUS11872</name>
</gene>
<name>A0AA35YEF5_LACSI</name>
<protein>
    <submittedName>
        <fullName evidence="2">Uncharacterized protein</fullName>
    </submittedName>
</protein>
<dbReference type="Proteomes" id="UP001177003">
    <property type="component" value="Chromosome 2"/>
</dbReference>
<dbReference type="EMBL" id="OX465078">
    <property type="protein sequence ID" value="CAI9271606.1"/>
    <property type="molecule type" value="Genomic_DNA"/>
</dbReference>
<evidence type="ECO:0000313" key="3">
    <source>
        <dbReference type="Proteomes" id="UP001177003"/>
    </source>
</evidence>
<evidence type="ECO:0000313" key="2">
    <source>
        <dbReference type="EMBL" id="CAI9271606.1"/>
    </source>
</evidence>
<dbReference type="AlphaFoldDB" id="A0AA35YEF5"/>
<accession>A0AA35YEF5</accession>
<reference evidence="2" key="1">
    <citation type="submission" date="2023-04" db="EMBL/GenBank/DDBJ databases">
        <authorList>
            <person name="Vijverberg K."/>
            <person name="Xiong W."/>
            <person name="Schranz E."/>
        </authorList>
    </citation>
    <scope>NUCLEOTIDE SEQUENCE</scope>
</reference>
<evidence type="ECO:0000256" key="1">
    <source>
        <dbReference type="SAM" id="MobiDB-lite"/>
    </source>
</evidence>
<feature type="region of interest" description="Disordered" evidence="1">
    <location>
        <begin position="64"/>
        <end position="94"/>
    </location>
</feature>